<sequence length="37" mass="4045">MSHIAIGELLDGKSVEWLEKVSDTQYPGSTRPAGESR</sequence>
<dbReference type="Proteomes" id="UP000575083">
    <property type="component" value="Unassembled WGS sequence"/>
</dbReference>
<evidence type="ECO:0000313" key="1">
    <source>
        <dbReference type="EMBL" id="MBB6557488.1"/>
    </source>
</evidence>
<accession>A0A7X0U716</accession>
<keyword evidence="2" id="KW-1185">Reference proteome</keyword>
<proteinExistence type="predicted"/>
<dbReference type="AlphaFoldDB" id="A0A7X0U716"/>
<name>A0A7X0U716_9BURK</name>
<protein>
    <submittedName>
        <fullName evidence="1">Uncharacterized protein</fullName>
    </submittedName>
</protein>
<dbReference type="EMBL" id="JACHLK010000001">
    <property type="protein sequence ID" value="MBB6557488.1"/>
    <property type="molecule type" value="Genomic_DNA"/>
</dbReference>
<reference evidence="1 2" key="1">
    <citation type="submission" date="2020-08" db="EMBL/GenBank/DDBJ databases">
        <title>Functional genomics of gut bacteria from endangered species of beetles.</title>
        <authorList>
            <person name="Carlos-Shanley C."/>
        </authorList>
    </citation>
    <scope>NUCLEOTIDE SEQUENCE [LARGE SCALE GENOMIC DNA]</scope>
    <source>
        <strain evidence="1 2">S00198</strain>
    </source>
</reference>
<comment type="caution">
    <text evidence="1">The sequence shown here is derived from an EMBL/GenBank/DDBJ whole genome shotgun (WGS) entry which is preliminary data.</text>
</comment>
<gene>
    <name evidence="1" type="ORF">HNP48_000152</name>
</gene>
<organism evidence="1 2">
    <name type="scientific">Acidovorax soli</name>
    <dbReference type="NCBI Taxonomy" id="592050"/>
    <lineage>
        <taxon>Bacteria</taxon>
        <taxon>Pseudomonadati</taxon>
        <taxon>Pseudomonadota</taxon>
        <taxon>Betaproteobacteria</taxon>
        <taxon>Burkholderiales</taxon>
        <taxon>Comamonadaceae</taxon>
        <taxon>Acidovorax</taxon>
    </lineage>
</organism>
<evidence type="ECO:0000313" key="2">
    <source>
        <dbReference type="Proteomes" id="UP000575083"/>
    </source>
</evidence>